<evidence type="ECO:0000256" key="1">
    <source>
        <dbReference type="SAM" id="MobiDB-lite"/>
    </source>
</evidence>
<evidence type="ECO:0000313" key="3">
    <source>
        <dbReference type="Proteomes" id="UP000269692"/>
    </source>
</evidence>
<organism evidence="2 3">
    <name type="scientific">Xanthobacter tagetidis</name>
    <dbReference type="NCBI Taxonomy" id="60216"/>
    <lineage>
        <taxon>Bacteria</taxon>
        <taxon>Pseudomonadati</taxon>
        <taxon>Pseudomonadota</taxon>
        <taxon>Alphaproteobacteria</taxon>
        <taxon>Hyphomicrobiales</taxon>
        <taxon>Xanthobacteraceae</taxon>
        <taxon>Xanthobacter</taxon>
    </lineage>
</organism>
<keyword evidence="3" id="KW-1185">Reference proteome</keyword>
<dbReference type="Proteomes" id="UP000269692">
    <property type="component" value="Unassembled WGS sequence"/>
</dbReference>
<feature type="region of interest" description="Disordered" evidence="1">
    <location>
        <begin position="34"/>
        <end position="63"/>
    </location>
</feature>
<gene>
    <name evidence="2" type="ORF">D9R14_08555</name>
</gene>
<evidence type="ECO:0000313" key="2">
    <source>
        <dbReference type="EMBL" id="RLP79692.1"/>
    </source>
</evidence>
<sequence length="63" mass="6618">MPPLVIAALGVLGAAALAKVIASESRRVNEALARRRAAEDAPEAPATRLERDPATGAYRPRPD</sequence>
<dbReference type="EMBL" id="RCTF01000005">
    <property type="protein sequence ID" value="RLP79692.1"/>
    <property type="molecule type" value="Genomic_DNA"/>
</dbReference>
<dbReference type="AlphaFoldDB" id="A0A3L7AJZ5"/>
<reference evidence="2 3" key="1">
    <citation type="submission" date="2018-10" db="EMBL/GenBank/DDBJ databases">
        <title>Xanthobacter tagetidis genome sequencing and assembly.</title>
        <authorList>
            <person name="Maclea K.S."/>
            <person name="Goen A.E."/>
            <person name="Fatima S.A."/>
        </authorList>
    </citation>
    <scope>NUCLEOTIDE SEQUENCE [LARGE SCALE GENOMIC DNA]</scope>
    <source>
        <strain evidence="2 3">ATCC 700314</strain>
    </source>
</reference>
<comment type="caution">
    <text evidence="2">The sequence shown here is derived from an EMBL/GenBank/DDBJ whole genome shotgun (WGS) entry which is preliminary data.</text>
</comment>
<name>A0A3L7AJZ5_9HYPH</name>
<accession>A0A3L7AJZ5</accession>
<proteinExistence type="predicted"/>
<protein>
    <submittedName>
        <fullName evidence="2">Uncharacterized protein</fullName>
    </submittedName>
</protein>
<dbReference type="RefSeq" id="WP_121622902.1">
    <property type="nucleotide sequence ID" value="NZ_JACIIW010000001.1"/>
</dbReference>